<sequence length="428" mass="46773">MSTIETGANVRLANHPTARSKAVAVSSLSPGALIISVESLATVLLPSEKGRRCDACHTIPTSLRRCSGCASFYYCDASCQSLHWTTFHKRMCKHFNRYTTSPSFQALAAHEKMDALLLSHLAVLLPSHEVREEGSSALAVFMSLLPGPVEVTAPSICPSGASPSSETLQFIFSRFGNNNFAMHSHFNTFGHGIFPLGSRLFNHSCIPNAAAKYIISPSQPPKMDVIALRKINPGEEICLTYADPALLQSRQQIFELTYGFKCRCSSCVFVERIGRIPEPPSNPDGIAWVVKKLGEFVPASSHELFNGTKLLPDGILCVLHESFLSKISETFSNTSHDGPYDLALDVGETILQIYQLIYPENYPQIGLHLLEMAKTGWNHSVSTGSSNVELPRKYLKQARQILLIIGTEGDGGGPLEEIQALQGLLNTQ</sequence>
<dbReference type="PROSITE" id="PS01360">
    <property type="entry name" value="ZF_MYND_1"/>
    <property type="match status" value="1"/>
</dbReference>
<evidence type="ECO:0000313" key="7">
    <source>
        <dbReference type="EMBL" id="SJL02495.1"/>
    </source>
</evidence>
<reference evidence="8" key="1">
    <citation type="journal article" date="2017" name="Nat. Ecol. Evol.">
        <title>Genome expansion and lineage-specific genetic innovations in the forest pathogenic fungi Armillaria.</title>
        <authorList>
            <person name="Sipos G."/>
            <person name="Prasanna A.N."/>
            <person name="Walter M.C."/>
            <person name="O'Connor E."/>
            <person name="Balint B."/>
            <person name="Krizsan K."/>
            <person name="Kiss B."/>
            <person name="Hess J."/>
            <person name="Varga T."/>
            <person name="Slot J."/>
            <person name="Riley R."/>
            <person name="Boka B."/>
            <person name="Rigling D."/>
            <person name="Barry K."/>
            <person name="Lee J."/>
            <person name="Mihaltcheva S."/>
            <person name="LaButti K."/>
            <person name="Lipzen A."/>
            <person name="Waldron R."/>
            <person name="Moloney N.M."/>
            <person name="Sperisen C."/>
            <person name="Kredics L."/>
            <person name="Vagvoelgyi C."/>
            <person name="Patrignani A."/>
            <person name="Fitzpatrick D."/>
            <person name="Nagy I."/>
            <person name="Doyle S."/>
            <person name="Anderson J.B."/>
            <person name="Grigoriev I.V."/>
            <person name="Gueldener U."/>
            <person name="Muensterkoetter M."/>
            <person name="Nagy L.G."/>
        </authorList>
    </citation>
    <scope>NUCLEOTIDE SEQUENCE [LARGE SCALE GENOMIC DNA]</scope>
    <source>
        <strain evidence="8">C18/9</strain>
    </source>
</reference>
<evidence type="ECO:0000256" key="1">
    <source>
        <dbReference type="ARBA" id="ARBA00022723"/>
    </source>
</evidence>
<keyword evidence="8" id="KW-1185">Reference proteome</keyword>
<keyword evidence="2 4" id="KW-0863">Zinc-finger</keyword>
<dbReference type="Gene3D" id="6.10.140.2220">
    <property type="match status" value="1"/>
</dbReference>
<dbReference type="STRING" id="47428.A0A284R1C8"/>
<accession>A0A284R1C8</accession>
<dbReference type="Gene3D" id="1.10.220.160">
    <property type="match status" value="1"/>
</dbReference>
<dbReference type="EMBL" id="FUEG01000003">
    <property type="protein sequence ID" value="SJL02495.1"/>
    <property type="molecule type" value="Genomic_DNA"/>
</dbReference>
<dbReference type="GO" id="GO:0005634">
    <property type="term" value="C:nucleus"/>
    <property type="evidence" value="ECO:0007669"/>
    <property type="project" value="TreeGrafter"/>
</dbReference>
<name>A0A284R1C8_ARMOS</name>
<keyword evidence="3" id="KW-0862">Zinc</keyword>
<feature type="domain" description="SET" evidence="5">
    <location>
        <begin position="8"/>
        <end position="242"/>
    </location>
</feature>
<evidence type="ECO:0000256" key="4">
    <source>
        <dbReference type="PROSITE-ProRule" id="PRU00134"/>
    </source>
</evidence>
<evidence type="ECO:0000259" key="5">
    <source>
        <dbReference type="PROSITE" id="PS50280"/>
    </source>
</evidence>
<dbReference type="InterPro" id="IPR002893">
    <property type="entry name" value="Znf_MYND"/>
</dbReference>
<evidence type="ECO:0000256" key="3">
    <source>
        <dbReference type="ARBA" id="ARBA00022833"/>
    </source>
</evidence>
<dbReference type="Proteomes" id="UP000219338">
    <property type="component" value="Unassembled WGS sequence"/>
</dbReference>
<dbReference type="InterPro" id="IPR001214">
    <property type="entry name" value="SET_dom"/>
</dbReference>
<dbReference type="InterPro" id="IPR011990">
    <property type="entry name" value="TPR-like_helical_dom_sf"/>
</dbReference>
<dbReference type="PROSITE" id="PS50280">
    <property type="entry name" value="SET"/>
    <property type="match status" value="1"/>
</dbReference>
<dbReference type="InterPro" id="IPR050869">
    <property type="entry name" value="H3K4_H4K5_MeTrfase"/>
</dbReference>
<dbReference type="AlphaFoldDB" id="A0A284R1C8"/>
<evidence type="ECO:0000256" key="2">
    <source>
        <dbReference type="ARBA" id="ARBA00022771"/>
    </source>
</evidence>
<dbReference type="OrthoDB" id="5945798at2759"/>
<evidence type="ECO:0000313" key="8">
    <source>
        <dbReference type="Proteomes" id="UP000219338"/>
    </source>
</evidence>
<dbReference type="SUPFAM" id="SSF82199">
    <property type="entry name" value="SET domain"/>
    <property type="match status" value="2"/>
</dbReference>
<dbReference type="Pfam" id="PF01753">
    <property type="entry name" value="zf-MYND"/>
    <property type="match status" value="1"/>
</dbReference>
<dbReference type="PANTHER" id="PTHR12197">
    <property type="entry name" value="HISTONE-LYSINE N-METHYLTRANSFERASE SMYD"/>
    <property type="match status" value="1"/>
</dbReference>
<keyword evidence="1" id="KW-0479">Metal-binding</keyword>
<dbReference type="Pfam" id="PF00856">
    <property type="entry name" value="SET"/>
    <property type="match status" value="1"/>
</dbReference>
<evidence type="ECO:0008006" key="9">
    <source>
        <dbReference type="Google" id="ProtNLM"/>
    </source>
</evidence>
<dbReference type="OMA" id="HYKSPGE"/>
<evidence type="ECO:0000259" key="6">
    <source>
        <dbReference type="PROSITE" id="PS50865"/>
    </source>
</evidence>
<feature type="domain" description="MYND-type" evidence="6">
    <location>
        <begin position="53"/>
        <end position="92"/>
    </location>
</feature>
<dbReference type="PANTHER" id="PTHR12197:SF251">
    <property type="entry name" value="EG:BACR7C10.4 PROTEIN"/>
    <property type="match status" value="1"/>
</dbReference>
<dbReference type="CDD" id="cd20071">
    <property type="entry name" value="SET_SMYD"/>
    <property type="match status" value="1"/>
</dbReference>
<dbReference type="InterPro" id="IPR046341">
    <property type="entry name" value="SET_dom_sf"/>
</dbReference>
<dbReference type="GO" id="GO:0008270">
    <property type="term" value="F:zinc ion binding"/>
    <property type="evidence" value="ECO:0007669"/>
    <property type="project" value="UniProtKB-KW"/>
</dbReference>
<dbReference type="Gene3D" id="2.170.270.10">
    <property type="entry name" value="SET domain"/>
    <property type="match status" value="1"/>
</dbReference>
<proteinExistence type="predicted"/>
<organism evidence="7 8">
    <name type="scientific">Armillaria ostoyae</name>
    <name type="common">Armillaria root rot fungus</name>
    <dbReference type="NCBI Taxonomy" id="47428"/>
    <lineage>
        <taxon>Eukaryota</taxon>
        <taxon>Fungi</taxon>
        <taxon>Dikarya</taxon>
        <taxon>Basidiomycota</taxon>
        <taxon>Agaricomycotina</taxon>
        <taxon>Agaricomycetes</taxon>
        <taxon>Agaricomycetidae</taxon>
        <taxon>Agaricales</taxon>
        <taxon>Marasmiineae</taxon>
        <taxon>Physalacriaceae</taxon>
        <taxon>Armillaria</taxon>
    </lineage>
</organism>
<gene>
    <name evidence="7" type="ORF">ARMOST_05823</name>
</gene>
<dbReference type="Gene3D" id="1.25.40.10">
    <property type="entry name" value="Tetratricopeptide repeat domain"/>
    <property type="match status" value="1"/>
</dbReference>
<dbReference type="PROSITE" id="PS50865">
    <property type="entry name" value="ZF_MYND_2"/>
    <property type="match status" value="1"/>
</dbReference>
<protein>
    <recommendedName>
        <fullName evidence="9">SET domain-containing protein</fullName>
    </recommendedName>
</protein>